<dbReference type="Pfam" id="PF11066">
    <property type="entry name" value="DUF2867"/>
    <property type="match status" value="1"/>
</dbReference>
<dbReference type="PANTHER" id="PTHR12126:SF11">
    <property type="entry name" value="NADH DEHYDROGENASE [UBIQUINONE] 1 ALPHA SUBCOMPLEX SUBUNIT 9, MITOCHONDRIAL"/>
    <property type="match status" value="1"/>
</dbReference>
<dbReference type="GO" id="GO:0044877">
    <property type="term" value="F:protein-containing complex binding"/>
    <property type="evidence" value="ECO:0007669"/>
    <property type="project" value="TreeGrafter"/>
</dbReference>
<name>A0A832A602_9BACT</name>
<dbReference type="InterPro" id="IPR051207">
    <property type="entry name" value="ComplexI_NDUFA9_subunit"/>
</dbReference>
<protein>
    <submittedName>
        <fullName evidence="2">SDR family oxidoreductase</fullName>
    </submittedName>
</protein>
<dbReference type="AlphaFoldDB" id="A0A832A602"/>
<dbReference type="SUPFAM" id="SSF51735">
    <property type="entry name" value="NAD(P)-binding Rossmann-fold domains"/>
    <property type="match status" value="1"/>
</dbReference>
<dbReference type="Pfam" id="PF13460">
    <property type="entry name" value="NAD_binding_10"/>
    <property type="match status" value="1"/>
</dbReference>
<dbReference type="CDD" id="cd05245">
    <property type="entry name" value="SDR_a2"/>
    <property type="match status" value="1"/>
</dbReference>
<evidence type="ECO:0000313" key="2">
    <source>
        <dbReference type="EMBL" id="HFK97354.1"/>
    </source>
</evidence>
<sequence length="513" mass="57206">MRTDDRHDRPILVTGATGYVGGRLAPKLLSEGYRVRVIARSASKVRCRPWGTHPNLEVYRADVMDRDSLVKAAQGCRAAFYLVHSMAPGTKDFADLDRIAAENMVIAAGKARLERMIYLGGLGRETEDLSKHLRSRLETARILQSGPTPTTFLRAAMILGAGSASFEILRYLVDRLPVMITPRWVRTPCQPIAISNVLNYLAGCLESPHVLGQTLDIGGPDVLTYEDLMRIYAEEAGLARRWIIPVPVLTPRLSAYWLNLVTPVPMALARPLAEGLRNAVVCEDFRIRQWIPQKLLSCREAIREALQRIRQAQVETCWADAGWTTPPEWIQCGDAPYAGGTVMECAYRMTIPVTPEKVWHALQQVGGSQGWFFGDALWKARGWIDRLAGGVGHMRGRRDPGRLYVGDTVDYWRVVEMAPQRRLLLLAEMKMPGEAVLDFRLAPLGSSETEVQVIARFLPRGLVGMAYWTVLAPFHKRIFRGLLEGLAKSLQVVPSVGPELFDARMPHACHLAA</sequence>
<dbReference type="InterPro" id="IPR016040">
    <property type="entry name" value="NAD(P)-bd_dom"/>
</dbReference>
<gene>
    <name evidence="2" type="ORF">ENS06_08555</name>
</gene>
<dbReference type="PANTHER" id="PTHR12126">
    <property type="entry name" value="NADH-UBIQUINONE OXIDOREDUCTASE 39 KDA SUBUNIT-RELATED"/>
    <property type="match status" value="1"/>
</dbReference>
<evidence type="ECO:0000259" key="1">
    <source>
        <dbReference type="Pfam" id="PF13460"/>
    </source>
</evidence>
<comment type="caution">
    <text evidence="2">The sequence shown here is derived from an EMBL/GenBank/DDBJ whole genome shotgun (WGS) entry which is preliminary data.</text>
</comment>
<dbReference type="InterPro" id="IPR023393">
    <property type="entry name" value="START-like_dom_sf"/>
</dbReference>
<dbReference type="EMBL" id="DSTK01000026">
    <property type="protein sequence ID" value="HFK97354.1"/>
    <property type="molecule type" value="Genomic_DNA"/>
</dbReference>
<feature type="domain" description="NAD(P)-binding" evidence="1">
    <location>
        <begin position="15"/>
        <end position="128"/>
    </location>
</feature>
<dbReference type="CDD" id="cd07812">
    <property type="entry name" value="SRPBCC"/>
    <property type="match status" value="1"/>
</dbReference>
<dbReference type="InterPro" id="IPR021295">
    <property type="entry name" value="DUF2867"/>
</dbReference>
<accession>A0A832A602</accession>
<dbReference type="Gene3D" id="3.40.50.720">
    <property type="entry name" value="NAD(P)-binding Rossmann-like Domain"/>
    <property type="match status" value="1"/>
</dbReference>
<dbReference type="Gene3D" id="3.30.530.20">
    <property type="match status" value="1"/>
</dbReference>
<dbReference type="InterPro" id="IPR036291">
    <property type="entry name" value="NAD(P)-bd_dom_sf"/>
</dbReference>
<reference evidence="2" key="1">
    <citation type="journal article" date="2020" name="mSystems">
        <title>Genome- and Community-Level Interaction Insights into Carbon Utilization and Element Cycling Functions of Hydrothermarchaeota in Hydrothermal Sediment.</title>
        <authorList>
            <person name="Zhou Z."/>
            <person name="Liu Y."/>
            <person name="Xu W."/>
            <person name="Pan J."/>
            <person name="Luo Z.H."/>
            <person name="Li M."/>
        </authorList>
    </citation>
    <scope>NUCLEOTIDE SEQUENCE [LARGE SCALE GENOMIC DNA]</scope>
    <source>
        <strain evidence="2">SpSt-456</strain>
    </source>
</reference>
<dbReference type="SUPFAM" id="SSF55961">
    <property type="entry name" value="Bet v1-like"/>
    <property type="match status" value="1"/>
</dbReference>
<proteinExistence type="predicted"/>
<organism evidence="2">
    <name type="scientific">Desulfacinum infernum</name>
    <dbReference type="NCBI Taxonomy" id="35837"/>
    <lineage>
        <taxon>Bacteria</taxon>
        <taxon>Pseudomonadati</taxon>
        <taxon>Thermodesulfobacteriota</taxon>
        <taxon>Syntrophobacteria</taxon>
        <taxon>Syntrophobacterales</taxon>
        <taxon>Syntrophobacteraceae</taxon>
        <taxon>Desulfacinum</taxon>
    </lineage>
</organism>